<protein>
    <submittedName>
        <fullName evidence="1">Uncharacterized protein</fullName>
    </submittedName>
</protein>
<gene>
    <name evidence="1" type="ORF">HJG60_007909</name>
</gene>
<dbReference type="EMBL" id="JABVXQ010000001">
    <property type="protein sequence ID" value="KAF6130985.1"/>
    <property type="molecule type" value="Genomic_DNA"/>
</dbReference>
<proteinExistence type="predicted"/>
<name>A0A834BMX1_9CHIR</name>
<evidence type="ECO:0000313" key="2">
    <source>
        <dbReference type="Proteomes" id="UP000664940"/>
    </source>
</evidence>
<dbReference type="AlphaFoldDB" id="A0A834BMX1"/>
<comment type="caution">
    <text evidence="1">The sequence shown here is derived from an EMBL/GenBank/DDBJ whole genome shotgun (WGS) entry which is preliminary data.</text>
</comment>
<sequence length="129" mass="14758">MVQGKVTHVHPKWKNTKFNSYVMAWGKNGDTVFLQKASELVFSSKMSSFYEEDKAIGGVRLEDCPPVLSFTPCFTLPSIKRGLLEAYAKEGTIHLNFYLSFLVGWTETLLREHVVTYKQRSLMHVLIRG</sequence>
<evidence type="ECO:0000313" key="1">
    <source>
        <dbReference type="EMBL" id="KAF6130985.1"/>
    </source>
</evidence>
<organism evidence="1 2">
    <name type="scientific">Phyllostomus discolor</name>
    <name type="common">pale spear-nosed bat</name>
    <dbReference type="NCBI Taxonomy" id="89673"/>
    <lineage>
        <taxon>Eukaryota</taxon>
        <taxon>Metazoa</taxon>
        <taxon>Chordata</taxon>
        <taxon>Craniata</taxon>
        <taxon>Vertebrata</taxon>
        <taxon>Euteleostomi</taxon>
        <taxon>Mammalia</taxon>
        <taxon>Eutheria</taxon>
        <taxon>Laurasiatheria</taxon>
        <taxon>Chiroptera</taxon>
        <taxon>Yangochiroptera</taxon>
        <taxon>Phyllostomidae</taxon>
        <taxon>Phyllostominae</taxon>
        <taxon>Phyllostomus</taxon>
    </lineage>
</organism>
<accession>A0A834BMX1</accession>
<dbReference type="Proteomes" id="UP000664940">
    <property type="component" value="Unassembled WGS sequence"/>
</dbReference>
<reference evidence="1 2" key="1">
    <citation type="journal article" date="2020" name="Nature">
        <title>Six reference-quality genomes reveal evolution of bat adaptations.</title>
        <authorList>
            <person name="Jebb D."/>
            <person name="Huang Z."/>
            <person name="Pippel M."/>
            <person name="Hughes G.M."/>
            <person name="Lavrichenko K."/>
            <person name="Devanna P."/>
            <person name="Winkler S."/>
            <person name="Jermiin L.S."/>
            <person name="Skirmuntt E.C."/>
            <person name="Katzourakis A."/>
            <person name="Burkitt-Gray L."/>
            <person name="Ray D.A."/>
            <person name="Sullivan K.A.M."/>
            <person name="Roscito J.G."/>
            <person name="Kirilenko B.M."/>
            <person name="Davalos L.M."/>
            <person name="Corthals A.P."/>
            <person name="Power M.L."/>
            <person name="Jones G."/>
            <person name="Ransome R.D."/>
            <person name="Dechmann D.K.N."/>
            <person name="Locatelli A.G."/>
            <person name="Puechmaille S.J."/>
            <person name="Fedrigo O."/>
            <person name="Jarvis E.D."/>
            <person name="Hiller M."/>
            <person name="Vernes S.C."/>
            <person name="Myers E.W."/>
            <person name="Teeling E.C."/>
        </authorList>
    </citation>
    <scope>NUCLEOTIDE SEQUENCE [LARGE SCALE GENOMIC DNA]</scope>
    <source>
        <strain evidence="1">Bat1K_MPI-CBG_1</strain>
    </source>
</reference>